<keyword evidence="11" id="KW-1185">Reference proteome</keyword>
<evidence type="ECO:0000256" key="5">
    <source>
        <dbReference type="ARBA" id="ARBA00023136"/>
    </source>
</evidence>
<keyword evidence="4 8" id="KW-1133">Transmembrane helix</keyword>
<gene>
    <name evidence="10" type="ORF">PPRIM_AZ9-3.1.T0080218</name>
</gene>
<accession>A0A8S1JQ43</accession>
<protein>
    <recommendedName>
        <fullName evidence="8">Palmitoyltransferase</fullName>
        <ecNumber evidence="8">2.3.1.225</ecNumber>
    </recommendedName>
</protein>
<comment type="caution">
    <text evidence="10">The sequence shown here is derived from an EMBL/GenBank/DDBJ whole genome shotgun (WGS) entry which is preliminary data.</text>
</comment>
<dbReference type="PANTHER" id="PTHR22883">
    <property type="entry name" value="ZINC FINGER DHHC DOMAIN CONTAINING PROTEIN"/>
    <property type="match status" value="1"/>
</dbReference>
<dbReference type="Pfam" id="PF01529">
    <property type="entry name" value="DHHC"/>
    <property type="match status" value="1"/>
</dbReference>
<evidence type="ECO:0000256" key="4">
    <source>
        <dbReference type="ARBA" id="ARBA00022989"/>
    </source>
</evidence>
<sequence>MNDIENGQIEDEEVPLSSNEMKQLKRKKGNQYCFWFRNDEPLITIGPHWPFPLFLIIVLIFGTYYIGFIFYKSDMLFRIVQSCSGLFLILSFLITALKNQGINYKSSNTVFTENWCSICSMNKSKGTIHCKDCNICIRGYDHHCIWIGKCIGEGNQFAFNVFILAFLVFFVINYVLLLI</sequence>
<dbReference type="GO" id="GO:0005794">
    <property type="term" value="C:Golgi apparatus"/>
    <property type="evidence" value="ECO:0007669"/>
    <property type="project" value="TreeGrafter"/>
</dbReference>
<dbReference type="PANTHER" id="PTHR22883:SF23">
    <property type="entry name" value="PALMITOYLTRANSFERASE ZDHHC6"/>
    <property type="match status" value="1"/>
</dbReference>
<dbReference type="EMBL" id="CAJJDM010000004">
    <property type="protein sequence ID" value="CAD8044652.1"/>
    <property type="molecule type" value="Genomic_DNA"/>
</dbReference>
<organism evidence="10 11">
    <name type="scientific">Paramecium primaurelia</name>
    <dbReference type="NCBI Taxonomy" id="5886"/>
    <lineage>
        <taxon>Eukaryota</taxon>
        <taxon>Sar</taxon>
        <taxon>Alveolata</taxon>
        <taxon>Ciliophora</taxon>
        <taxon>Intramacronucleata</taxon>
        <taxon>Oligohymenophorea</taxon>
        <taxon>Peniculida</taxon>
        <taxon>Parameciidae</taxon>
        <taxon>Paramecium</taxon>
    </lineage>
</organism>
<dbReference type="EC" id="2.3.1.225" evidence="8"/>
<feature type="domain" description="Palmitoyltransferase DHHC" evidence="9">
    <location>
        <begin position="112"/>
        <end position="178"/>
    </location>
</feature>
<dbReference type="PROSITE" id="PS50216">
    <property type="entry name" value="DHHC"/>
    <property type="match status" value="1"/>
</dbReference>
<comment type="subcellular location">
    <subcellularLocation>
        <location evidence="1">Membrane</location>
        <topology evidence="1">Multi-pass membrane protein</topology>
    </subcellularLocation>
</comment>
<dbReference type="Proteomes" id="UP000688137">
    <property type="component" value="Unassembled WGS sequence"/>
</dbReference>
<evidence type="ECO:0000313" key="11">
    <source>
        <dbReference type="Proteomes" id="UP000688137"/>
    </source>
</evidence>
<comment type="catalytic activity">
    <reaction evidence="8">
        <text>L-cysteinyl-[protein] + hexadecanoyl-CoA = S-hexadecanoyl-L-cysteinyl-[protein] + CoA</text>
        <dbReference type="Rhea" id="RHEA:36683"/>
        <dbReference type="Rhea" id="RHEA-COMP:10131"/>
        <dbReference type="Rhea" id="RHEA-COMP:11032"/>
        <dbReference type="ChEBI" id="CHEBI:29950"/>
        <dbReference type="ChEBI" id="CHEBI:57287"/>
        <dbReference type="ChEBI" id="CHEBI:57379"/>
        <dbReference type="ChEBI" id="CHEBI:74151"/>
        <dbReference type="EC" id="2.3.1.225"/>
    </reaction>
</comment>
<dbReference type="InterPro" id="IPR001594">
    <property type="entry name" value="Palmitoyltrfase_DHHC"/>
</dbReference>
<dbReference type="OMA" id="DCNICIR"/>
<evidence type="ECO:0000256" key="2">
    <source>
        <dbReference type="ARBA" id="ARBA00022679"/>
    </source>
</evidence>
<feature type="transmembrane region" description="Helical" evidence="8">
    <location>
        <begin position="157"/>
        <end position="177"/>
    </location>
</feature>
<reference evidence="10" key="1">
    <citation type="submission" date="2021-01" db="EMBL/GenBank/DDBJ databases">
        <authorList>
            <consortium name="Genoscope - CEA"/>
            <person name="William W."/>
        </authorList>
    </citation>
    <scope>NUCLEOTIDE SEQUENCE</scope>
</reference>
<comment type="similarity">
    <text evidence="7">Belongs to the DHHC palmitoyltransferase family. PFA5 subfamily.</text>
</comment>
<dbReference type="GO" id="GO:0006612">
    <property type="term" value="P:protein targeting to membrane"/>
    <property type="evidence" value="ECO:0007669"/>
    <property type="project" value="TreeGrafter"/>
</dbReference>
<evidence type="ECO:0000256" key="1">
    <source>
        <dbReference type="ARBA" id="ARBA00004141"/>
    </source>
</evidence>
<dbReference type="GO" id="GO:0019706">
    <property type="term" value="F:protein-cysteine S-palmitoyltransferase activity"/>
    <property type="evidence" value="ECO:0007669"/>
    <property type="project" value="UniProtKB-EC"/>
</dbReference>
<evidence type="ECO:0000256" key="6">
    <source>
        <dbReference type="ARBA" id="ARBA00023315"/>
    </source>
</evidence>
<keyword evidence="5 8" id="KW-0472">Membrane</keyword>
<evidence type="ECO:0000256" key="8">
    <source>
        <dbReference type="RuleBase" id="RU079119"/>
    </source>
</evidence>
<dbReference type="GO" id="GO:0016020">
    <property type="term" value="C:membrane"/>
    <property type="evidence" value="ECO:0007669"/>
    <property type="project" value="UniProtKB-SubCell"/>
</dbReference>
<keyword evidence="6 8" id="KW-0012">Acyltransferase</keyword>
<feature type="transmembrane region" description="Helical" evidence="8">
    <location>
        <begin position="77"/>
        <end position="97"/>
    </location>
</feature>
<comment type="domain">
    <text evidence="8">The DHHC domain is required for palmitoyltransferase activity.</text>
</comment>
<dbReference type="InterPro" id="IPR039859">
    <property type="entry name" value="PFA4/ZDH16/20/ERF2-like"/>
</dbReference>
<dbReference type="GO" id="GO:0005783">
    <property type="term" value="C:endoplasmic reticulum"/>
    <property type="evidence" value="ECO:0007669"/>
    <property type="project" value="TreeGrafter"/>
</dbReference>
<evidence type="ECO:0000259" key="9">
    <source>
        <dbReference type="Pfam" id="PF01529"/>
    </source>
</evidence>
<proteinExistence type="inferred from homology"/>
<evidence type="ECO:0000256" key="7">
    <source>
        <dbReference type="ARBA" id="ARBA00038298"/>
    </source>
</evidence>
<evidence type="ECO:0000256" key="3">
    <source>
        <dbReference type="ARBA" id="ARBA00022692"/>
    </source>
</evidence>
<keyword evidence="3 8" id="KW-0812">Transmembrane</keyword>
<name>A0A8S1JQ43_PARPR</name>
<dbReference type="AlphaFoldDB" id="A0A8S1JQ43"/>
<feature type="transmembrane region" description="Helical" evidence="8">
    <location>
        <begin position="51"/>
        <end position="71"/>
    </location>
</feature>
<evidence type="ECO:0000313" key="10">
    <source>
        <dbReference type="EMBL" id="CAD8044652.1"/>
    </source>
</evidence>
<keyword evidence="2 8" id="KW-0808">Transferase</keyword>